<dbReference type="AlphaFoldDB" id="A0A1I9G1H3"/>
<proteinExistence type="predicted"/>
<sequence length="69" mass="8020">MLRLLLRSILLFGYYRKDDKRIGLYKSRMCCISESIDLSLSGSPRYHCILLSHLSAGSTRILPSYFLYN</sequence>
<dbReference type="EMBL" id="LN856924">
    <property type="protein sequence ID" value="CDP94457.1"/>
    <property type="molecule type" value="Genomic_DNA"/>
</dbReference>
<organism evidence="1">
    <name type="scientific">Brugia malayi</name>
    <name type="common">Filarial nematode worm</name>
    <dbReference type="NCBI Taxonomy" id="6279"/>
    <lineage>
        <taxon>Eukaryota</taxon>
        <taxon>Metazoa</taxon>
        <taxon>Ecdysozoa</taxon>
        <taxon>Nematoda</taxon>
        <taxon>Chromadorea</taxon>
        <taxon>Rhabditida</taxon>
        <taxon>Spirurina</taxon>
        <taxon>Spiruromorpha</taxon>
        <taxon>Filarioidea</taxon>
        <taxon>Onchocercidae</taxon>
        <taxon>Brugia</taxon>
    </lineage>
</organism>
<accession>A0A1I9G1H3</accession>
<evidence type="ECO:0000313" key="1">
    <source>
        <dbReference type="EMBL" id="CDP94457.1"/>
    </source>
</evidence>
<protein>
    <submittedName>
        <fullName evidence="1">Bm399, isoform c</fullName>
    </submittedName>
</protein>
<name>A0A1I9G1H3_BRUMA</name>
<reference evidence="1" key="1">
    <citation type="journal article" date="2007" name="Science">
        <title>Draft genome of the filarial nematode parasite Brugia malayi.</title>
        <authorList>
            <person name="Ghedin E."/>
            <person name="Wang S."/>
            <person name="Spiro D."/>
            <person name="Caler E."/>
            <person name="Zhao Q."/>
            <person name="Crabtree J."/>
            <person name="Allen J.E."/>
            <person name="Delcher A.L."/>
            <person name="Guiliano D.B."/>
            <person name="Miranda-Saavedra D."/>
            <person name="Angiuoli S.V."/>
            <person name="Creasy T."/>
            <person name="Amedeo P."/>
            <person name="Haas B."/>
            <person name="El-Sayed N.M."/>
            <person name="Wortman J.R."/>
            <person name="Feldblyum T."/>
            <person name="Tallon L."/>
            <person name="Schatz M."/>
            <person name="Shumway M."/>
            <person name="Koo H."/>
            <person name="Salzberg S.L."/>
            <person name="Schobel S."/>
            <person name="Pertea M."/>
            <person name="Pop M."/>
            <person name="White O."/>
            <person name="Barton G.J."/>
            <person name="Carlow C.K."/>
            <person name="Crawford M.J."/>
            <person name="Daub J."/>
            <person name="Dimmic M.W."/>
            <person name="Estes C.F."/>
            <person name="Foster J.M."/>
            <person name="Ganatra M."/>
            <person name="Gregory W.F."/>
            <person name="Johnson N.M."/>
            <person name="Jin J."/>
            <person name="Komuniecki R."/>
            <person name="Korf I."/>
            <person name="Kumar S."/>
            <person name="Laney S."/>
            <person name="Li B.W."/>
            <person name="Li W."/>
            <person name="Lindblom T.H."/>
            <person name="Lustigman S."/>
            <person name="Ma D."/>
            <person name="Maina C.V."/>
            <person name="Martin D.M."/>
            <person name="McCarter J.P."/>
            <person name="McReynolds L."/>
            <person name="Mitreva M."/>
            <person name="Nutman T.B."/>
            <person name="Parkinson J."/>
            <person name="Peregrin-Alvarez J.M."/>
            <person name="Poole C."/>
            <person name="Ren Q."/>
            <person name="Saunders L."/>
            <person name="Sluder A.E."/>
            <person name="Smith K."/>
            <person name="Stanke M."/>
            <person name="Unnasch T.R."/>
            <person name="Ware J."/>
            <person name="Wei A.D."/>
            <person name="Weil G."/>
            <person name="Williams D.J."/>
            <person name="Zhang Y."/>
            <person name="Williams S.A."/>
            <person name="Fraser-Liggett C."/>
            <person name="Slatko B."/>
            <person name="Blaxter M.L."/>
            <person name="Scott A.L."/>
        </authorList>
    </citation>
    <scope>NUCLEOTIDE SEQUENCE</scope>
    <source>
        <strain evidence="1">FR3</strain>
    </source>
</reference>
<reference evidence="1" key="2">
    <citation type="submission" date="2012-12" db="EMBL/GenBank/DDBJ databases">
        <authorList>
            <consortium name="WormBase Consortium"/>
            <person name="Ghedin E."/>
            <person name="Paulini M."/>
        </authorList>
    </citation>
    <scope>NUCLEOTIDE SEQUENCE</scope>
    <source>
        <strain evidence="1">FR3</strain>
    </source>
</reference>
<gene>
    <name evidence="1" type="primary">Bm399</name>
    <name evidence="1" type="ORF">BM_Bm399</name>
</gene>